<reference evidence="5 6" key="1">
    <citation type="submission" date="2020-06" db="EMBL/GenBank/DDBJ databases">
        <authorList>
            <person name="Li R."/>
            <person name="Bekaert M."/>
        </authorList>
    </citation>
    <scope>NUCLEOTIDE SEQUENCE [LARGE SCALE GENOMIC DNA]</scope>
    <source>
        <strain evidence="6">wild</strain>
    </source>
</reference>
<feature type="domain" description="Carboxylesterase type B" evidence="4">
    <location>
        <begin position="37"/>
        <end position="493"/>
    </location>
</feature>
<dbReference type="InterPro" id="IPR002018">
    <property type="entry name" value="CarbesteraseB"/>
</dbReference>
<dbReference type="EC" id="3.1.1.-" evidence="3"/>
<name>A0A6J8DTS4_MYTCO</name>
<dbReference type="OrthoDB" id="3200163at2759"/>
<evidence type="ECO:0000256" key="3">
    <source>
        <dbReference type="RuleBase" id="RU361235"/>
    </source>
</evidence>
<dbReference type="EMBL" id="CACVKT020007742">
    <property type="protein sequence ID" value="CAC5410190.1"/>
    <property type="molecule type" value="Genomic_DNA"/>
</dbReference>
<dbReference type="GO" id="GO:0016787">
    <property type="term" value="F:hydrolase activity"/>
    <property type="evidence" value="ECO:0007669"/>
    <property type="project" value="UniProtKB-KW"/>
</dbReference>
<organism evidence="5 6">
    <name type="scientific">Mytilus coruscus</name>
    <name type="common">Sea mussel</name>
    <dbReference type="NCBI Taxonomy" id="42192"/>
    <lineage>
        <taxon>Eukaryota</taxon>
        <taxon>Metazoa</taxon>
        <taxon>Spiralia</taxon>
        <taxon>Lophotrochozoa</taxon>
        <taxon>Mollusca</taxon>
        <taxon>Bivalvia</taxon>
        <taxon>Autobranchia</taxon>
        <taxon>Pteriomorphia</taxon>
        <taxon>Mytilida</taxon>
        <taxon>Mytiloidea</taxon>
        <taxon>Mytilidae</taxon>
        <taxon>Mytilinae</taxon>
        <taxon>Mytilus</taxon>
    </lineage>
</organism>
<dbReference type="Proteomes" id="UP000507470">
    <property type="component" value="Unassembled WGS sequence"/>
</dbReference>
<dbReference type="Pfam" id="PF00135">
    <property type="entry name" value="COesterase"/>
    <property type="match status" value="1"/>
</dbReference>
<dbReference type="InterPro" id="IPR019826">
    <property type="entry name" value="Carboxylesterase_B_AS"/>
</dbReference>
<proteinExistence type="inferred from homology"/>
<dbReference type="InterPro" id="IPR050309">
    <property type="entry name" value="Type-B_Carboxylest/Lipase"/>
</dbReference>
<comment type="similarity">
    <text evidence="1 3">Belongs to the type-B carboxylesterase/lipase family.</text>
</comment>
<protein>
    <recommendedName>
        <fullName evidence="3">Carboxylic ester hydrolase</fullName>
        <ecNumber evidence="3">3.1.1.-</ecNumber>
    </recommendedName>
</protein>
<accession>A0A6J8DTS4</accession>
<evidence type="ECO:0000313" key="6">
    <source>
        <dbReference type="Proteomes" id="UP000507470"/>
    </source>
</evidence>
<evidence type="ECO:0000256" key="1">
    <source>
        <dbReference type="ARBA" id="ARBA00005964"/>
    </source>
</evidence>
<keyword evidence="2 3" id="KW-0378">Hydrolase</keyword>
<evidence type="ECO:0000256" key="2">
    <source>
        <dbReference type="ARBA" id="ARBA00022801"/>
    </source>
</evidence>
<dbReference type="PANTHER" id="PTHR11559">
    <property type="entry name" value="CARBOXYLESTERASE"/>
    <property type="match status" value="1"/>
</dbReference>
<dbReference type="Gene3D" id="3.40.50.1820">
    <property type="entry name" value="alpha/beta hydrolase"/>
    <property type="match status" value="1"/>
</dbReference>
<dbReference type="PROSITE" id="PS00941">
    <property type="entry name" value="CARBOXYLESTERASE_B_2"/>
    <property type="match status" value="1"/>
</dbReference>
<dbReference type="InterPro" id="IPR029058">
    <property type="entry name" value="AB_hydrolase_fold"/>
</dbReference>
<keyword evidence="6" id="KW-1185">Reference proteome</keyword>
<dbReference type="SUPFAM" id="SSF53474">
    <property type="entry name" value="alpha/beta-Hydrolases"/>
    <property type="match status" value="2"/>
</dbReference>
<gene>
    <name evidence="5" type="ORF">MCOR_43393</name>
</gene>
<dbReference type="InterPro" id="IPR019819">
    <property type="entry name" value="Carboxylesterase_B_CS"/>
</dbReference>
<evidence type="ECO:0000313" key="5">
    <source>
        <dbReference type="EMBL" id="CAC5410190.1"/>
    </source>
</evidence>
<dbReference type="PROSITE" id="PS00122">
    <property type="entry name" value="CARBOXYLESTERASE_B_1"/>
    <property type="match status" value="1"/>
</dbReference>
<sequence length="666" mass="75110">MMSFYVYETERKLLHMEENILKQVVISTVVNSGVSQQQPVVSTDCGPVLGINSTAFVFKGIPFAVPPLRDLRWTPPQALSKTGGTCWAGTFNASTFGNTCIQRNEDNQTEIIGSEDCLYLNVWTPTLNSSANLPVMVWIHGGSLQLSNGNWPTFSPTSKLANSTNVVYVSMNYRLHAFGFMALDILTGRSAHRLSGNYGFMDQQLALQWVQRNIKNFGGNPDLVTVFGQSSGGTSIIGLLASPLSKGLFHRAWMMSASPVYNKTLVEASKDNLVFLNNTGCSDTNCLVNVPADDIIHAIPWNVYPYWAMTDQMDLPFRNYFDGAICIVDGTTSQEVDLHPSHSDINSWTWDDYHKYVHMYLDTFPGNVSAKALALYSDGVESEAYQYTTMTSDLRVTCPNNIMSDILSKYFKSPVYRYVLTFWPSQPVNVMGIPFKAKYACHMWDAIAFFGSISGYYKPTKGDQIFEKSIQKEMVHFAITGKPYTQSWKTYPTSIGLLTTNVTVVSSYHAEMYLNSWTWDNYHEYVHTYLDTCPGNISASALDLYPDGVESGAYQYTTMMPDLRITCPNNIMTDVRSKNFKSPVYRYVLTMWPVYPVNIVGVPFKVHYACHMWDAIAFSAPYAATTNLQVVIIVLRIRFRRKGSILQHQKNHIHKAGRLTQHLFDY</sequence>
<evidence type="ECO:0000259" key="4">
    <source>
        <dbReference type="Pfam" id="PF00135"/>
    </source>
</evidence>
<dbReference type="AlphaFoldDB" id="A0A6J8DTS4"/>